<organism evidence="7">
    <name type="scientific">Hydrogenovibrio crunogenus (strain DSM 25203 / XCL-2)</name>
    <name type="common">Thiomicrospira crunogena</name>
    <dbReference type="NCBI Taxonomy" id="317025"/>
    <lineage>
        <taxon>Bacteria</taxon>
        <taxon>Pseudomonadati</taxon>
        <taxon>Pseudomonadota</taxon>
        <taxon>Gammaproteobacteria</taxon>
        <taxon>Thiotrichales</taxon>
        <taxon>Piscirickettsiaceae</taxon>
        <taxon>Hydrogenovibrio</taxon>
    </lineage>
</organism>
<dbReference type="PROSITE" id="PS51352">
    <property type="entry name" value="THIOREDOXIN_2"/>
    <property type="match status" value="1"/>
</dbReference>
<evidence type="ECO:0000256" key="2">
    <source>
        <dbReference type="ARBA" id="ARBA00023008"/>
    </source>
</evidence>
<keyword evidence="5" id="KW-1133">Transmembrane helix</keyword>
<feature type="binding site" evidence="3">
    <location>
        <position position="79"/>
    </location>
    <ligand>
        <name>Cu cation</name>
        <dbReference type="ChEBI" id="CHEBI:23378"/>
    </ligand>
</feature>
<dbReference type="FunFam" id="3.40.30.10:FF:000013">
    <property type="entry name" value="Blast:Protein SCO1 homolog, mitochondrial"/>
    <property type="match status" value="1"/>
</dbReference>
<dbReference type="SUPFAM" id="SSF52833">
    <property type="entry name" value="Thioredoxin-like"/>
    <property type="match status" value="1"/>
</dbReference>
<dbReference type="eggNOG" id="COG1999">
    <property type="taxonomic scope" value="Bacteria"/>
</dbReference>
<accession>Q31FB6</accession>
<keyword evidence="2 3" id="KW-0186">Copper</keyword>
<keyword evidence="3" id="KW-0479">Metal-binding</keyword>
<reference evidence="7" key="1">
    <citation type="submission" date="2006-07" db="EMBL/GenBank/DDBJ databases">
        <title>Complete sequence of Thiomicrospira crunogena XCL-2.</title>
        <authorList>
            <consortium name="US DOE Joint Genome Institute"/>
            <person name="Copeland A."/>
            <person name="Lucas S."/>
            <person name="Lapidus A."/>
            <person name="Barry K."/>
            <person name="Detter J.C."/>
            <person name="Glavina del Rio T."/>
            <person name="Hammon N."/>
            <person name="Israni S."/>
            <person name="Dalin E."/>
            <person name="Tice H."/>
            <person name="Pitluck S."/>
            <person name="Chain P."/>
            <person name="Malfatti S."/>
            <person name="Shin M."/>
            <person name="Vergez L."/>
            <person name="Schmutz J."/>
            <person name="Larimer F."/>
            <person name="Land M."/>
            <person name="Hauser L."/>
            <person name="Kyrpides N."/>
            <person name="Lykidis A."/>
            <person name="Scott K.M."/>
            <person name="Sievert S."/>
            <person name="Kerfeld C."/>
            <person name="Freyermuth S."/>
            <person name="Dobrinski K."/>
            <person name="Boller A."/>
            <person name="Fitzpatrick K."/>
            <person name="Thoma P."/>
            <person name="Moore J."/>
            <person name="Richardson P."/>
        </authorList>
    </citation>
    <scope>NUCLEOTIDE SEQUENCE</scope>
    <source>
        <strain evidence="7">XCL-2</strain>
    </source>
</reference>
<keyword evidence="5" id="KW-0472">Membrane</keyword>
<feature type="domain" description="Thioredoxin" evidence="6">
    <location>
        <begin position="42"/>
        <end position="205"/>
    </location>
</feature>
<evidence type="ECO:0000256" key="3">
    <source>
        <dbReference type="PIRSR" id="PIRSR603782-1"/>
    </source>
</evidence>
<dbReference type="OrthoDB" id="9790194at2"/>
<feature type="binding site" evidence="3">
    <location>
        <position position="170"/>
    </location>
    <ligand>
        <name>Cu cation</name>
        <dbReference type="ChEBI" id="CHEBI:23378"/>
    </ligand>
</feature>
<proteinExistence type="inferred from homology"/>
<evidence type="ECO:0000256" key="4">
    <source>
        <dbReference type="PIRSR" id="PIRSR603782-2"/>
    </source>
</evidence>
<dbReference type="Gene3D" id="3.40.30.10">
    <property type="entry name" value="Glutaredoxin"/>
    <property type="match status" value="1"/>
</dbReference>
<evidence type="ECO:0000313" key="7">
    <source>
        <dbReference type="EMBL" id="ABB42157.1"/>
    </source>
</evidence>
<dbReference type="PANTHER" id="PTHR12151:SF25">
    <property type="entry name" value="LINALOOL DEHYDRATASE_ISOMERASE DOMAIN-CONTAINING PROTEIN"/>
    <property type="match status" value="1"/>
</dbReference>
<name>Q31FB6_HYDCU</name>
<gene>
    <name evidence="7" type="ordered locus">Tcr_1565</name>
</gene>
<dbReference type="EMBL" id="CP000109">
    <property type="protein sequence ID" value="ABB42157.1"/>
    <property type="molecule type" value="Genomic_DNA"/>
</dbReference>
<keyword evidence="5" id="KW-0812">Transmembrane</keyword>
<keyword evidence="4" id="KW-1015">Disulfide bond</keyword>
<dbReference type="HOGENOM" id="CLU_050131_3_3_6"/>
<dbReference type="PANTHER" id="PTHR12151">
    <property type="entry name" value="ELECTRON TRANSPORT PROTIN SCO1/SENC FAMILY MEMBER"/>
    <property type="match status" value="1"/>
</dbReference>
<dbReference type="AlphaFoldDB" id="Q31FB6"/>
<dbReference type="InterPro" id="IPR036249">
    <property type="entry name" value="Thioredoxin-like_sf"/>
</dbReference>
<comment type="similarity">
    <text evidence="1">Belongs to the SCO1/2 family.</text>
</comment>
<dbReference type="STRING" id="317025.Tcr_1565"/>
<dbReference type="InterPro" id="IPR013766">
    <property type="entry name" value="Thioredoxin_domain"/>
</dbReference>
<dbReference type="Pfam" id="PF02630">
    <property type="entry name" value="SCO1-SenC"/>
    <property type="match status" value="1"/>
</dbReference>
<dbReference type="InterPro" id="IPR003782">
    <property type="entry name" value="SCO1/SenC"/>
</dbReference>
<sequence length="208" mass="23341">MKKHIFLILVTSVIIGLSIIVWLTPPSQFLVSGDAKMKTAALSQKPKGGDFTLMSSSGPVSLSDYKGKLVLIYFGYTFCPDICPTNLGNLAMAYQQLTPKERDQLQILFISVDPDRDTPNRLKQYADYFKSGIVGLTGKKTIIDDITHRYGVVYAIHREKPDETTYSVDHSAFTYIINAKGELVKQLPHATSPDIFTQQIRHFMTQHP</sequence>
<feature type="binding site" evidence="3">
    <location>
        <position position="83"/>
    </location>
    <ligand>
        <name>Cu cation</name>
        <dbReference type="ChEBI" id="CHEBI:23378"/>
    </ligand>
</feature>
<dbReference type="CDD" id="cd02968">
    <property type="entry name" value="SCO"/>
    <property type="match status" value="1"/>
</dbReference>
<dbReference type="KEGG" id="tcx:Tcr_1565"/>
<dbReference type="GO" id="GO:0046872">
    <property type="term" value="F:metal ion binding"/>
    <property type="evidence" value="ECO:0007669"/>
    <property type="project" value="UniProtKB-KW"/>
</dbReference>
<evidence type="ECO:0000256" key="5">
    <source>
        <dbReference type="SAM" id="Phobius"/>
    </source>
</evidence>
<feature type="transmembrane region" description="Helical" evidence="5">
    <location>
        <begin position="5"/>
        <end position="23"/>
    </location>
</feature>
<evidence type="ECO:0000256" key="1">
    <source>
        <dbReference type="ARBA" id="ARBA00010996"/>
    </source>
</evidence>
<protein>
    <submittedName>
        <fullName evidence="7">SCO1/SenC family protein</fullName>
    </submittedName>
</protein>
<feature type="disulfide bond" description="Redox-active" evidence="4">
    <location>
        <begin position="79"/>
        <end position="83"/>
    </location>
</feature>
<evidence type="ECO:0000259" key="6">
    <source>
        <dbReference type="PROSITE" id="PS51352"/>
    </source>
</evidence>